<reference evidence="2" key="1">
    <citation type="journal article" date="2020" name="mSystems">
        <title>Genome- and Community-Level Interaction Insights into Carbon Utilization and Element Cycling Functions of Hydrothermarchaeota in Hydrothermal Sediment.</title>
        <authorList>
            <person name="Zhou Z."/>
            <person name="Liu Y."/>
            <person name="Xu W."/>
            <person name="Pan J."/>
            <person name="Luo Z.H."/>
            <person name="Li M."/>
        </authorList>
    </citation>
    <scope>NUCLEOTIDE SEQUENCE [LARGE SCALE GENOMIC DNA]</scope>
    <source>
        <strain evidence="2">HyVt-527</strain>
    </source>
</reference>
<dbReference type="InterPro" id="IPR050061">
    <property type="entry name" value="MurCDEF_pg_biosynth"/>
</dbReference>
<feature type="domain" description="Mur ligase C-terminal" evidence="1">
    <location>
        <begin position="18"/>
        <end position="144"/>
    </location>
</feature>
<dbReference type="Gene3D" id="3.90.190.20">
    <property type="entry name" value="Mur ligase, C-terminal domain"/>
    <property type="match status" value="1"/>
</dbReference>
<protein>
    <recommendedName>
        <fullName evidence="1">Mur ligase C-terminal domain-containing protein</fullName>
    </recommendedName>
</protein>
<sequence length="164" mass="18851">MEFEEIKDALVQFEGVERRFEIIGEEQGIMIVDDYAHHPTEVEATLRTAKEGFNRRVVAVFQPHLFSRTAQFYREFARVLSLADVVVVTDVYLAREKPLPGVTGQMIADLLETEGYWVKEKNEIPVFLKSKLKRGDVVIFLGAGNINQQAFRLLEALKREPVRK</sequence>
<accession>A0A7V5PNM3</accession>
<dbReference type="SUPFAM" id="SSF53244">
    <property type="entry name" value="MurD-like peptide ligases, peptide-binding domain"/>
    <property type="match status" value="1"/>
</dbReference>
<evidence type="ECO:0000313" key="2">
    <source>
        <dbReference type="EMBL" id="HHJ52436.1"/>
    </source>
</evidence>
<dbReference type="AlphaFoldDB" id="A0A7V5PNM3"/>
<dbReference type="PANTHER" id="PTHR43445:SF3">
    <property type="entry name" value="UDP-N-ACETYLMURAMATE--L-ALANINE LIGASE"/>
    <property type="match status" value="1"/>
</dbReference>
<dbReference type="Pfam" id="PF02875">
    <property type="entry name" value="Mur_ligase_C"/>
    <property type="match status" value="1"/>
</dbReference>
<organism evidence="2">
    <name type="scientific">Caldithrix abyssi</name>
    <dbReference type="NCBI Taxonomy" id="187145"/>
    <lineage>
        <taxon>Bacteria</taxon>
        <taxon>Pseudomonadati</taxon>
        <taxon>Calditrichota</taxon>
        <taxon>Calditrichia</taxon>
        <taxon>Calditrichales</taxon>
        <taxon>Calditrichaceae</taxon>
        <taxon>Caldithrix</taxon>
    </lineage>
</organism>
<dbReference type="EMBL" id="DROD01000305">
    <property type="protein sequence ID" value="HHJ52436.1"/>
    <property type="molecule type" value="Genomic_DNA"/>
</dbReference>
<dbReference type="InterPro" id="IPR004101">
    <property type="entry name" value="Mur_ligase_C"/>
</dbReference>
<gene>
    <name evidence="2" type="ORF">ENJ89_04515</name>
</gene>
<dbReference type="Proteomes" id="UP000886124">
    <property type="component" value="Unassembled WGS sequence"/>
</dbReference>
<evidence type="ECO:0000259" key="1">
    <source>
        <dbReference type="Pfam" id="PF02875"/>
    </source>
</evidence>
<dbReference type="PANTHER" id="PTHR43445">
    <property type="entry name" value="UDP-N-ACETYLMURAMATE--L-ALANINE LIGASE-RELATED"/>
    <property type="match status" value="1"/>
</dbReference>
<dbReference type="GO" id="GO:0016881">
    <property type="term" value="F:acid-amino acid ligase activity"/>
    <property type="evidence" value="ECO:0007669"/>
    <property type="project" value="InterPro"/>
</dbReference>
<dbReference type="InterPro" id="IPR036615">
    <property type="entry name" value="Mur_ligase_C_dom_sf"/>
</dbReference>
<proteinExistence type="predicted"/>
<name>A0A7V5PNM3_CALAY</name>
<comment type="caution">
    <text evidence="2">The sequence shown here is derived from an EMBL/GenBank/DDBJ whole genome shotgun (WGS) entry which is preliminary data.</text>
</comment>